<keyword evidence="1" id="KW-0802">TPR repeat</keyword>
<dbReference type="AlphaFoldDB" id="A0A6G1HJJ4"/>
<dbReference type="InterPro" id="IPR027417">
    <property type="entry name" value="P-loop_NTPase"/>
</dbReference>
<name>A0A6G1HJJ4_9PEZI</name>
<evidence type="ECO:0000259" key="2">
    <source>
        <dbReference type="Pfam" id="PF00931"/>
    </source>
</evidence>
<accession>A0A6G1HJJ4</accession>
<dbReference type="Pfam" id="PF13374">
    <property type="entry name" value="TPR_10"/>
    <property type="match status" value="1"/>
</dbReference>
<proteinExistence type="predicted"/>
<dbReference type="OrthoDB" id="20872at2759"/>
<dbReference type="Pfam" id="PF13424">
    <property type="entry name" value="TPR_12"/>
    <property type="match status" value="1"/>
</dbReference>
<dbReference type="Gene3D" id="1.25.40.10">
    <property type="entry name" value="Tetratricopeptide repeat domain"/>
    <property type="match status" value="1"/>
</dbReference>
<dbReference type="PANTHER" id="PTHR46082">
    <property type="entry name" value="ATP/GTP-BINDING PROTEIN-RELATED"/>
    <property type="match status" value="1"/>
</dbReference>
<sequence>MLAIHGLGGTGKTQIALQFAYWVKKNHPQCSVFWVSAVSAATFTQDCSRIARELSIPSENEKDKDVKELVKEYLSGEMAGPWLLIVDNVDDANIFSLSADPSMHIAYFLPKSANGFILCTTRLRQIAEDLGRERTIPLALLSNPLITDELLTELAFLPLAIAQAAAYLNRNKLPISEYLDLLRNTHEDMSELMSAEFTDLTRPQSTSNAIANTWILSFEKIRQTDQTAADLLAFVSYVEPKAIPRSILPPVPTKTRLVSAIGTLLGYAFFTKRDDNMYDMHRLHELARAYLEDGRIGEAIEVFERVVAIESKVLREDDPSRLASQHELASAYLDDGRIGEAIELFERIVAIRSKVLREDHSDRLTSQHALASAYLADGRIGEAIKLFAQVVAIESKVLREDDPSRLLSQHVLATAYFKDGRVDEAIELMDHVVSIRRTSLPSGHHDRERSEAWLAHMRSGAGITT</sequence>
<dbReference type="Gene3D" id="3.40.50.300">
    <property type="entry name" value="P-loop containing nucleotide triphosphate hydrolases"/>
    <property type="match status" value="1"/>
</dbReference>
<dbReference type="EMBL" id="ML996709">
    <property type="protein sequence ID" value="KAF2396074.1"/>
    <property type="molecule type" value="Genomic_DNA"/>
</dbReference>
<protein>
    <submittedName>
        <fullName evidence="3">TPR-like protein</fullName>
    </submittedName>
</protein>
<dbReference type="GO" id="GO:0043531">
    <property type="term" value="F:ADP binding"/>
    <property type="evidence" value="ECO:0007669"/>
    <property type="project" value="InterPro"/>
</dbReference>
<dbReference type="PROSITE" id="PS50005">
    <property type="entry name" value="TPR"/>
    <property type="match status" value="1"/>
</dbReference>
<organism evidence="3 4">
    <name type="scientific">Trichodelitschia bisporula</name>
    <dbReference type="NCBI Taxonomy" id="703511"/>
    <lineage>
        <taxon>Eukaryota</taxon>
        <taxon>Fungi</taxon>
        <taxon>Dikarya</taxon>
        <taxon>Ascomycota</taxon>
        <taxon>Pezizomycotina</taxon>
        <taxon>Dothideomycetes</taxon>
        <taxon>Dothideomycetes incertae sedis</taxon>
        <taxon>Phaeotrichales</taxon>
        <taxon>Phaeotrichaceae</taxon>
        <taxon>Trichodelitschia</taxon>
    </lineage>
</organism>
<feature type="domain" description="NB-ARC" evidence="2">
    <location>
        <begin position="2"/>
        <end position="136"/>
    </location>
</feature>
<feature type="repeat" description="TPR" evidence="1">
    <location>
        <begin position="280"/>
        <end position="313"/>
    </location>
</feature>
<dbReference type="Proteomes" id="UP000799640">
    <property type="component" value="Unassembled WGS sequence"/>
</dbReference>
<evidence type="ECO:0000313" key="4">
    <source>
        <dbReference type="Proteomes" id="UP000799640"/>
    </source>
</evidence>
<dbReference type="InterPro" id="IPR019734">
    <property type="entry name" value="TPR_rpt"/>
</dbReference>
<dbReference type="PANTHER" id="PTHR46082:SF6">
    <property type="entry name" value="AAA+ ATPASE DOMAIN-CONTAINING PROTEIN-RELATED"/>
    <property type="match status" value="1"/>
</dbReference>
<dbReference type="Pfam" id="PF13176">
    <property type="entry name" value="TPR_7"/>
    <property type="match status" value="1"/>
</dbReference>
<evidence type="ECO:0000256" key="1">
    <source>
        <dbReference type="PROSITE-ProRule" id="PRU00339"/>
    </source>
</evidence>
<keyword evidence="4" id="KW-1185">Reference proteome</keyword>
<dbReference type="SUPFAM" id="SSF52540">
    <property type="entry name" value="P-loop containing nucleoside triphosphate hydrolases"/>
    <property type="match status" value="1"/>
</dbReference>
<evidence type="ECO:0000313" key="3">
    <source>
        <dbReference type="EMBL" id="KAF2396074.1"/>
    </source>
</evidence>
<dbReference type="InterPro" id="IPR053137">
    <property type="entry name" value="NLR-like"/>
</dbReference>
<dbReference type="InterPro" id="IPR011990">
    <property type="entry name" value="TPR-like_helical_dom_sf"/>
</dbReference>
<dbReference type="SMART" id="SM00028">
    <property type="entry name" value="TPR"/>
    <property type="match status" value="4"/>
</dbReference>
<gene>
    <name evidence="3" type="ORF">EJ06DRAFT_540202</name>
</gene>
<dbReference type="InterPro" id="IPR002182">
    <property type="entry name" value="NB-ARC"/>
</dbReference>
<dbReference type="SUPFAM" id="SSF48452">
    <property type="entry name" value="TPR-like"/>
    <property type="match status" value="1"/>
</dbReference>
<dbReference type="Pfam" id="PF00931">
    <property type="entry name" value="NB-ARC"/>
    <property type="match status" value="1"/>
</dbReference>
<reference evidence="3" key="1">
    <citation type="journal article" date="2020" name="Stud. Mycol.">
        <title>101 Dothideomycetes genomes: a test case for predicting lifestyles and emergence of pathogens.</title>
        <authorList>
            <person name="Haridas S."/>
            <person name="Albert R."/>
            <person name="Binder M."/>
            <person name="Bloem J."/>
            <person name="Labutti K."/>
            <person name="Salamov A."/>
            <person name="Andreopoulos B."/>
            <person name="Baker S."/>
            <person name="Barry K."/>
            <person name="Bills G."/>
            <person name="Bluhm B."/>
            <person name="Cannon C."/>
            <person name="Castanera R."/>
            <person name="Culley D."/>
            <person name="Daum C."/>
            <person name="Ezra D."/>
            <person name="Gonzalez J."/>
            <person name="Henrissat B."/>
            <person name="Kuo A."/>
            <person name="Liang C."/>
            <person name="Lipzen A."/>
            <person name="Lutzoni F."/>
            <person name="Magnuson J."/>
            <person name="Mondo S."/>
            <person name="Nolan M."/>
            <person name="Ohm R."/>
            <person name="Pangilinan J."/>
            <person name="Park H.-J."/>
            <person name="Ramirez L."/>
            <person name="Alfaro M."/>
            <person name="Sun H."/>
            <person name="Tritt A."/>
            <person name="Yoshinaga Y."/>
            <person name="Zwiers L.-H."/>
            <person name="Turgeon B."/>
            <person name="Goodwin S."/>
            <person name="Spatafora J."/>
            <person name="Crous P."/>
            <person name="Grigoriev I."/>
        </authorList>
    </citation>
    <scope>NUCLEOTIDE SEQUENCE</scope>
    <source>
        <strain evidence="3">CBS 262.69</strain>
    </source>
</reference>